<evidence type="ECO:0000313" key="1">
    <source>
        <dbReference type="EMBL" id="MCU4743530.1"/>
    </source>
</evidence>
<accession>A0AAP2Z315</accession>
<protein>
    <submittedName>
        <fullName evidence="1">Uncharacterized protein</fullName>
    </submittedName>
</protein>
<proteinExistence type="predicted"/>
<evidence type="ECO:0000313" key="2">
    <source>
        <dbReference type="Proteomes" id="UP001321018"/>
    </source>
</evidence>
<organism evidence="1 2">
    <name type="scientific">Natronoglomus mannanivorans</name>
    <dbReference type="NCBI Taxonomy" id="2979990"/>
    <lineage>
        <taxon>Archaea</taxon>
        <taxon>Methanobacteriati</taxon>
        <taxon>Methanobacteriota</taxon>
        <taxon>Stenosarchaea group</taxon>
        <taxon>Halobacteria</taxon>
        <taxon>Halobacteriales</taxon>
        <taxon>Natrialbaceae</taxon>
        <taxon>Natronoglomus</taxon>
    </lineage>
</organism>
<dbReference type="RefSeq" id="WP_338005349.1">
    <property type="nucleotide sequence ID" value="NZ_JAOPKA010000016.1"/>
</dbReference>
<dbReference type="EMBL" id="JAOPKA010000016">
    <property type="protein sequence ID" value="MCU4743530.1"/>
    <property type="molecule type" value="Genomic_DNA"/>
</dbReference>
<dbReference type="Proteomes" id="UP001321018">
    <property type="component" value="Unassembled WGS sequence"/>
</dbReference>
<reference evidence="1" key="1">
    <citation type="submission" date="2022-09" db="EMBL/GenBank/DDBJ databases">
        <title>Enrichment on poylsaccharides allowed isolation of novel metabolic and taxonomic groups of Haloarchaea.</title>
        <authorList>
            <person name="Sorokin D.Y."/>
            <person name="Elcheninov A.G."/>
            <person name="Khizhniak T.V."/>
            <person name="Kolganova T.V."/>
            <person name="Kublanov I.V."/>
        </authorList>
    </citation>
    <scope>NUCLEOTIDE SEQUENCE</scope>
    <source>
        <strain evidence="1">AArc-xg1-1</strain>
    </source>
</reference>
<comment type="caution">
    <text evidence="1">The sequence shown here is derived from an EMBL/GenBank/DDBJ whole genome shotgun (WGS) entry which is preliminary data.</text>
</comment>
<dbReference type="AlphaFoldDB" id="A0AAP2Z315"/>
<dbReference type="Pfam" id="PF25947">
    <property type="entry name" value="WHD_halo_double"/>
    <property type="match status" value="1"/>
</dbReference>
<dbReference type="InterPro" id="IPR058821">
    <property type="entry name" value="Double_WHD-containing_halo"/>
</dbReference>
<name>A0AAP2Z315_9EURY</name>
<gene>
    <name evidence="1" type="ORF">OB960_19275</name>
</gene>
<sequence>MQFKLVPTAPDDLAYVETVQRAVPLVPGSEDDCCARIMRRTEIAPRDEARTWLTFLRALELAEEGASGFTRTRRDPEPEHLRDAFCDRLYGVDRLLEILAEADGPLSSEAVFDRFRDDVPAYEQYRWSDRLEEVWSERVERLLEWAVLLDLVDRDADGYRFA</sequence>